<organism evidence="3 4">
    <name type="scientific">Alicyclobacillus fodiniaquatilis</name>
    <dbReference type="NCBI Taxonomy" id="1661150"/>
    <lineage>
        <taxon>Bacteria</taxon>
        <taxon>Bacillati</taxon>
        <taxon>Bacillota</taxon>
        <taxon>Bacilli</taxon>
        <taxon>Bacillales</taxon>
        <taxon>Alicyclobacillaceae</taxon>
        <taxon>Alicyclobacillus</taxon>
    </lineage>
</organism>
<accession>A0ABW4JLZ0</accession>
<comment type="similarity">
    <text evidence="1">Belongs to the DinB family.</text>
</comment>
<keyword evidence="2" id="KW-0479">Metal-binding</keyword>
<evidence type="ECO:0000256" key="2">
    <source>
        <dbReference type="ARBA" id="ARBA00022723"/>
    </source>
</evidence>
<dbReference type="InterPro" id="IPR007837">
    <property type="entry name" value="DinB"/>
</dbReference>
<dbReference type="Gene3D" id="1.20.120.450">
    <property type="entry name" value="dinb family like domain"/>
    <property type="match status" value="1"/>
</dbReference>
<dbReference type="Proteomes" id="UP001597079">
    <property type="component" value="Unassembled WGS sequence"/>
</dbReference>
<dbReference type="SUPFAM" id="SSF109854">
    <property type="entry name" value="DinB/YfiT-like putative metalloenzymes"/>
    <property type="match status" value="1"/>
</dbReference>
<evidence type="ECO:0000313" key="4">
    <source>
        <dbReference type="Proteomes" id="UP001597079"/>
    </source>
</evidence>
<gene>
    <name evidence="3" type="ORF">ACFSB2_17945</name>
</gene>
<dbReference type="Pfam" id="PF05163">
    <property type="entry name" value="DinB"/>
    <property type="match status" value="1"/>
</dbReference>
<dbReference type="EMBL" id="JBHUCX010000073">
    <property type="protein sequence ID" value="MFD1676578.1"/>
    <property type="molecule type" value="Genomic_DNA"/>
</dbReference>
<keyword evidence="4" id="KW-1185">Reference proteome</keyword>
<comment type="caution">
    <text evidence="3">The sequence shown here is derived from an EMBL/GenBank/DDBJ whole genome shotgun (WGS) entry which is preliminary data.</text>
</comment>
<protein>
    <submittedName>
        <fullName evidence="3">DinB family protein</fullName>
    </submittedName>
</protein>
<evidence type="ECO:0000313" key="3">
    <source>
        <dbReference type="EMBL" id="MFD1676578.1"/>
    </source>
</evidence>
<name>A0ABW4JLZ0_9BACL</name>
<evidence type="ECO:0000256" key="1">
    <source>
        <dbReference type="ARBA" id="ARBA00008635"/>
    </source>
</evidence>
<reference evidence="4" key="1">
    <citation type="journal article" date="2019" name="Int. J. Syst. Evol. Microbiol.">
        <title>The Global Catalogue of Microorganisms (GCM) 10K type strain sequencing project: providing services to taxonomists for standard genome sequencing and annotation.</title>
        <authorList>
            <consortium name="The Broad Institute Genomics Platform"/>
            <consortium name="The Broad Institute Genome Sequencing Center for Infectious Disease"/>
            <person name="Wu L."/>
            <person name="Ma J."/>
        </authorList>
    </citation>
    <scope>NUCLEOTIDE SEQUENCE [LARGE SCALE GENOMIC DNA]</scope>
    <source>
        <strain evidence="4">CGMCC 1.12286</strain>
    </source>
</reference>
<dbReference type="RefSeq" id="WP_377944484.1">
    <property type="nucleotide sequence ID" value="NZ_JBHUCX010000073.1"/>
</dbReference>
<proteinExistence type="inferred from homology"/>
<sequence length="155" mass="17270">MAKAEQFLQSYLMHRNVLGELVATLKDEDVQFSPWDKAMSTGDLIWHMLSSSYSFSAAAATGQFERVTDKPALTTIAEVQSAIAAWTDKTVNNIRSMTDEKFDELVDMTKVFGTQIPAGALLQSMRDHEIHHKGQLFVYARLCGADGLPLFIKRG</sequence>
<dbReference type="InterPro" id="IPR034660">
    <property type="entry name" value="DinB/YfiT-like"/>
</dbReference>